<evidence type="ECO:0000313" key="1">
    <source>
        <dbReference type="EMBL" id="MPN02602.1"/>
    </source>
</evidence>
<gene>
    <name evidence="1" type="ORF">SDC9_149818</name>
</gene>
<dbReference type="AlphaFoldDB" id="A0A645EMV5"/>
<proteinExistence type="predicted"/>
<evidence type="ECO:0008006" key="2">
    <source>
        <dbReference type="Google" id="ProtNLM"/>
    </source>
</evidence>
<comment type="caution">
    <text evidence="1">The sequence shown here is derived from an EMBL/GenBank/DDBJ whole genome shotgun (WGS) entry which is preliminary data.</text>
</comment>
<dbReference type="Gene3D" id="2.115.10.20">
    <property type="entry name" value="Glycosyl hydrolase domain, family 43"/>
    <property type="match status" value="1"/>
</dbReference>
<dbReference type="EMBL" id="VSSQ01048558">
    <property type="protein sequence ID" value="MPN02602.1"/>
    <property type="molecule type" value="Genomic_DNA"/>
</dbReference>
<dbReference type="InterPro" id="IPR023296">
    <property type="entry name" value="Glyco_hydro_beta-prop_sf"/>
</dbReference>
<sequence length="130" mass="14711">MNYGKVISDRRGEGPKVFKWMNKYFMIVDNWNGLGVYSSDDMENWVRQPQNILQGGGNGPDDGTQGQHADVVVSNDRAYIFYFTHPGRVGAAAKTDTPDTRRTTIHVAELKYIKGEIVCNRDLPVYINLK</sequence>
<name>A0A645EMV5_9ZZZZ</name>
<protein>
    <recommendedName>
        <fullName evidence="2">Glycosyl hydrolase family 32 N-terminal domain-containing protein</fullName>
    </recommendedName>
</protein>
<dbReference type="SUPFAM" id="SSF75005">
    <property type="entry name" value="Arabinanase/levansucrase/invertase"/>
    <property type="match status" value="1"/>
</dbReference>
<organism evidence="1">
    <name type="scientific">bioreactor metagenome</name>
    <dbReference type="NCBI Taxonomy" id="1076179"/>
    <lineage>
        <taxon>unclassified sequences</taxon>
        <taxon>metagenomes</taxon>
        <taxon>ecological metagenomes</taxon>
    </lineage>
</organism>
<accession>A0A645EMV5</accession>
<reference evidence="1" key="1">
    <citation type="submission" date="2019-08" db="EMBL/GenBank/DDBJ databases">
        <authorList>
            <person name="Kucharzyk K."/>
            <person name="Murdoch R.W."/>
            <person name="Higgins S."/>
            <person name="Loffler F."/>
        </authorList>
    </citation>
    <scope>NUCLEOTIDE SEQUENCE</scope>
</reference>